<keyword evidence="1" id="KW-0812">Transmembrane</keyword>
<keyword evidence="1" id="KW-0472">Membrane</keyword>
<dbReference type="KEGG" id="haad:MW046_18445"/>
<dbReference type="GeneID" id="71930070"/>
<accession>A0A8U0A876</accession>
<feature type="transmembrane region" description="Helical" evidence="1">
    <location>
        <begin position="25"/>
        <end position="44"/>
    </location>
</feature>
<reference evidence="2" key="1">
    <citation type="submission" date="2022-04" db="EMBL/GenBank/DDBJ databases">
        <title>Halocatena sp. nov., isolated from a salt lake.</title>
        <authorList>
            <person name="Cui H.-L."/>
        </authorList>
    </citation>
    <scope>NUCLEOTIDE SEQUENCE</scope>
    <source>
        <strain evidence="2">AD-1</strain>
        <plasmid evidence="2">unnamed3</plasmid>
    </source>
</reference>
<keyword evidence="3" id="KW-1185">Reference proteome</keyword>
<evidence type="ECO:0000313" key="3">
    <source>
        <dbReference type="Proteomes" id="UP000831768"/>
    </source>
</evidence>
<keyword evidence="2" id="KW-0614">Plasmid</keyword>
<dbReference type="EMBL" id="CP096022">
    <property type="protein sequence ID" value="UPM45036.1"/>
    <property type="molecule type" value="Genomic_DNA"/>
</dbReference>
<name>A0A8U0A876_9EURY</name>
<dbReference type="Proteomes" id="UP000831768">
    <property type="component" value="Plasmid unnamed3"/>
</dbReference>
<dbReference type="RefSeq" id="WP_247995690.1">
    <property type="nucleotide sequence ID" value="NZ_CP096022.1"/>
</dbReference>
<keyword evidence="1" id="KW-1133">Transmembrane helix</keyword>
<feature type="transmembrane region" description="Helical" evidence="1">
    <location>
        <begin position="94"/>
        <end position="113"/>
    </location>
</feature>
<gene>
    <name evidence="2" type="ORF">MW046_18445</name>
</gene>
<geneLocation type="plasmid" evidence="2 3">
    <name>unnamed3</name>
</geneLocation>
<evidence type="ECO:0000256" key="1">
    <source>
        <dbReference type="SAM" id="Phobius"/>
    </source>
</evidence>
<organism evidence="2 3">
    <name type="scientific">Halocatena salina</name>
    <dbReference type="NCBI Taxonomy" id="2934340"/>
    <lineage>
        <taxon>Archaea</taxon>
        <taxon>Methanobacteriati</taxon>
        <taxon>Methanobacteriota</taxon>
        <taxon>Stenosarchaea group</taxon>
        <taxon>Halobacteria</taxon>
        <taxon>Halobacteriales</taxon>
        <taxon>Natronomonadaceae</taxon>
        <taxon>Halocatena</taxon>
    </lineage>
</organism>
<feature type="transmembrane region" description="Helical" evidence="1">
    <location>
        <begin position="56"/>
        <end position="74"/>
    </location>
</feature>
<dbReference type="AlphaFoldDB" id="A0A8U0A876"/>
<feature type="transmembrane region" description="Helical" evidence="1">
    <location>
        <begin position="134"/>
        <end position="153"/>
    </location>
</feature>
<evidence type="ECO:0000313" key="2">
    <source>
        <dbReference type="EMBL" id="UPM45036.1"/>
    </source>
</evidence>
<protein>
    <submittedName>
        <fullName evidence="2">Uncharacterized protein</fullName>
    </submittedName>
</protein>
<proteinExistence type="predicted"/>
<sequence length="163" mass="17242">MSDSESPSENEDTEDSSLFGPAGTTLRWIVSATIGGSLTCIGRLKSWSLQNGRQDLFTATLLSLELLGPVWIILGAMQEIGVNKNVLCSSGDPNVLAGPIAGLVELLVFVFVLKGLLRSMIATSRVDEKLTDPLLSIAAAIVPLVIGSVLEVGNESLLECLYP</sequence>